<evidence type="ECO:0000313" key="2">
    <source>
        <dbReference type="Ensembl" id="ENSOMYP00000049273.1"/>
    </source>
</evidence>
<dbReference type="InterPro" id="IPR018034">
    <property type="entry name" value="Kri1"/>
</dbReference>
<dbReference type="GeneTree" id="ENSGT00390000005605"/>
<name>A0A8C7RE08_ONCMY</name>
<feature type="region of interest" description="Disordered" evidence="1">
    <location>
        <begin position="27"/>
        <end position="58"/>
    </location>
</feature>
<dbReference type="Ensembl" id="ENSOMYT00000053566.2">
    <property type="protein sequence ID" value="ENSOMYP00000049273.1"/>
    <property type="gene ID" value="ENSOMYG00000067083.1"/>
</dbReference>
<dbReference type="GO" id="GO:0000447">
    <property type="term" value="P:endonucleolytic cleavage in ITS1 to separate SSU-rRNA from 5.8S rRNA and LSU-rRNA from tricistronic rRNA transcript (SSU-rRNA, 5.8S rRNA, LSU-rRNA)"/>
    <property type="evidence" value="ECO:0007669"/>
    <property type="project" value="TreeGrafter"/>
</dbReference>
<protein>
    <recommendedName>
        <fullName evidence="4">Protein KRI1 homolog</fullName>
    </recommendedName>
</protein>
<reference evidence="2" key="3">
    <citation type="submission" date="2025-09" db="UniProtKB">
        <authorList>
            <consortium name="Ensembl"/>
        </authorList>
    </citation>
    <scope>IDENTIFICATION</scope>
</reference>
<dbReference type="PANTHER" id="PTHR14490">
    <property type="entry name" value="ZINC FINGER, ZZ TYPE"/>
    <property type="match status" value="1"/>
</dbReference>
<dbReference type="AlphaFoldDB" id="A0A8C7RE08"/>
<dbReference type="PANTHER" id="PTHR14490:SF5">
    <property type="entry name" value="PROTEIN KRI1 HOMOLOG"/>
    <property type="match status" value="1"/>
</dbReference>
<evidence type="ECO:0008006" key="4">
    <source>
        <dbReference type="Google" id="ProtNLM"/>
    </source>
</evidence>
<reference evidence="2" key="1">
    <citation type="submission" date="2020-07" db="EMBL/GenBank/DDBJ databases">
        <title>A long reads based de novo assembly of the rainbow trout Arlee double haploid line genome.</title>
        <authorList>
            <person name="Gao G."/>
            <person name="Palti Y."/>
        </authorList>
    </citation>
    <scope>NUCLEOTIDE SEQUENCE [LARGE SCALE GENOMIC DNA]</scope>
</reference>
<dbReference type="GO" id="GO:0005730">
    <property type="term" value="C:nucleolus"/>
    <property type="evidence" value="ECO:0007669"/>
    <property type="project" value="TreeGrafter"/>
</dbReference>
<evidence type="ECO:0000256" key="1">
    <source>
        <dbReference type="SAM" id="MobiDB-lite"/>
    </source>
</evidence>
<keyword evidence="3" id="KW-1185">Reference proteome</keyword>
<reference evidence="2" key="2">
    <citation type="submission" date="2025-08" db="UniProtKB">
        <authorList>
            <consortium name="Ensembl"/>
        </authorList>
    </citation>
    <scope>IDENTIFICATION</scope>
</reference>
<organism evidence="2 3">
    <name type="scientific">Oncorhynchus mykiss</name>
    <name type="common">Rainbow trout</name>
    <name type="synonym">Salmo gairdneri</name>
    <dbReference type="NCBI Taxonomy" id="8022"/>
    <lineage>
        <taxon>Eukaryota</taxon>
        <taxon>Metazoa</taxon>
        <taxon>Chordata</taxon>
        <taxon>Craniata</taxon>
        <taxon>Vertebrata</taxon>
        <taxon>Euteleostomi</taxon>
        <taxon>Actinopterygii</taxon>
        <taxon>Neopterygii</taxon>
        <taxon>Teleostei</taxon>
        <taxon>Protacanthopterygii</taxon>
        <taxon>Salmoniformes</taxon>
        <taxon>Salmonidae</taxon>
        <taxon>Salmoninae</taxon>
        <taxon>Oncorhynchus</taxon>
    </lineage>
</organism>
<evidence type="ECO:0000313" key="3">
    <source>
        <dbReference type="Proteomes" id="UP000694395"/>
    </source>
</evidence>
<dbReference type="Proteomes" id="UP000694395">
    <property type="component" value="Chromosome 13"/>
</dbReference>
<feature type="compositionally biased region" description="Acidic residues" evidence="1">
    <location>
        <begin position="36"/>
        <end position="55"/>
    </location>
</feature>
<proteinExistence type="predicted"/>
<accession>A0A8C7RE08</accession>
<dbReference type="GO" id="GO:0030686">
    <property type="term" value="C:90S preribosome"/>
    <property type="evidence" value="ECO:0007669"/>
    <property type="project" value="TreeGrafter"/>
</dbReference>
<sequence length="194" mass="22847">MSGKSDFKINSKFAEKYDKYRQKEELQRLKDKYGDQADESESGSESESDGDSEVELDPKVERDFYRTLSLLKKKDPKIYQTDATFYTVEDASIGDDAQPSTSNKTEKPMYLKDYERKVILERGGKYEDDEEEESDYEEAAKRREACYDTFFRKFIQDSDEECSEEDFQLLKRRTKTQEEKVCGNRYPTLSYLTV</sequence>